<dbReference type="EMBL" id="JAVREP010000001">
    <property type="protein sequence ID" value="MDT0327589.1"/>
    <property type="molecule type" value="Genomic_DNA"/>
</dbReference>
<dbReference type="Proteomes" id="UP001183390">
    <property type="component" value="Unassembled WGS sequence"/>
</dbReference>
<name>A0ABU2M4M5_9ACTN</name>
<keyword evidence="1" id="KW-0812">Transmembrane</keyword>
<proteinExistence type="predicted"/>
<accession>A0ABU2M4M5</accession>
<protein>
    <recommendedName>
        <fullName evidence="4">Flp family type IVb pilin</fullName>
    </recommendedName>
</protein>
<sequence length="71" mass="7296">MKKLTSGFWVTLSTLIAPPAQKDDKGATIIEYAAILLLVAAAATLIWGLGIPEDISGSIGTAISDILSGPQ</sequence>
<evidence type="ECO:0000313" key="3">
    <source>
        <dbReference type="Proteomes" id="UP001183390"/>
    </source>
</evidence>
<reference evidence="3" key="1">
    <citation type="submission" date="2023-07" db="EMBL/GenBank/DDBJ databases">
        <title>30 novel species of actinomycetes from the DSMZ collection.</title>
        <authorList>
            <person name="Nouioui I."/>
        </authorList>
    </citation>
    <scope>NUCLEOTIDE SEQUENCE [LARGE SCALE GENOMIC DNA]</scope>
    <source>
        <strain evidence="3">DSM 44743</strain>
    </source>
</reference>
<comment type="caution">
    <text evidence="2">The sequence shown here is derived from an EMBL/GenBank/DDBJ whole genome shotgun (WGS) entry which is preliminary data.</text>
</comment>
<dbReference type="RefSeq" id="WP_311510344.1">
    <property type="nucleotide sequence ID" value="NZ_JAVREP010000001.1"/>
</dbReference>
<evidence type="ECO:0000256" key="1">
    <source>
        <dbReference type="SAM" id="Phobius"/>
    </source>
</evidence>
<feature type="transmembrane region" description="Helical" evidence="1">
    <location>
        <begin position="32"/>
        <end position="51"/>
    </location>
</feature>
<gene>
    <name evidence="2" type="ORF">RM479_04110</name>
</gene>
<organism evidence="2 3">
    <name type="scientific">Nocardiopsis lambiniae</name>
    <dbReference type="NCBI Taxonomy" id="3075539"/>
    <lineage>
        <taxon>Bacteria</taxon>
        <taxon>Bacillati</taxon>
        <taxon>Actinomycetota</taxon>
        <taxon>Actinomycetes</taxon>
        <taxon>Streptosporangiales</taxon>
        <taxon>Nocardiopsidaceae</taxon>
        <taxon>Nocardiopsis</taxon>
    </lineage>
</organism>
<keyword evidence="1" id="KW-1133">Transmembrane helix</keyword>
<keyword evidence="1" id="KW-0472">Membrane</keyword>
<keyword evidence="3" id="KW-1185">Reference proteome</keyword>
<evidence type="ECO:0000313" key="2">
    <source>
        <dbReference type="EMBL" id="MDT0327589.1"/>
    </source>
</evidence>
<evidence type="ECO:0008006" key="4">
    <source>
        <dbReference type="Google" id="ProtNLM"/>
    </source>
</evidence>